<name>A0A6S7BUG7_9BURK</name>
<keyword evidence="1" id="KW-0472">Membrane</keyword>
<keyword evidence="1" id="KW-0812">Transmembrane</keyword>
<evidence type="ECO:0000256" key="1">
    <source>
        <dbReference type="SAM" id="Phobius"/>
    </source>
</evidence>
<sequence>MIEKGPGKVALIVGCVLMATSIIARWTGWDTIATATFFASAVPIFVGMVINNS</sequence>
<dbReference type="Proteomes" id="UP000494269">
    <property type="component" value="Unassembled WGS sequence"/>
</dbReference>
<proteinExistence type="predicted"/>
<protein>
    <submittedName>
        <fullName evidence="2">Uncharacterized protein</fullName>
    </submittedName>
</protein>
<dbReference type="EMBL" id="CADIJQ010000017">
    <property type="protein sequence ID" value="CAB3743294.1"/>
    <property type="molecule type" value="Genomic_DNA"/>
</dbReference>
<feature type="transmembrane region" description="Helical" evidence="1">
    <location>
        <begin position="32"/>
        <end position="50"/>
    </location>
</feature>
<gene>
    <name evidence="2" type="ORF">LMG3441_05973</name>
</gene>
<reference evidence="2 3" key="1">
    <citation type="submission" date="2020-04" db="EMBL/GenBank/DDBJ databases">
        <authorList>
            <person name="De Canck E."/>
        </authorList>
    </citation>
    <scope>NUCLEOTIDE SEQUENCE [LARGE SCALE GENOMIC DNA]</scope>
    <source>
        <strain evidence="2 3">LMG 3441</strain>
    </source>
</reference>
<evidence type="ECO:0000313" key="2">
    <source>
        <dbReference type="EMBL" id="CAB3743294.1"/>
    </source>
</evidence>
<evidence type="ECO:0000313" key="3">
    <source>
        <dbReference type="Proteomes" id="UP000494269"/>
    </source>
</evidence>
<organism evidence="2 3">
    <name type="scientific">Achromobacter kerstersii</name>
    <dbReference type="NCBI Taxonomy" id="1353890"/>
    <lineage>
        <taxon>Bacteria</taxon>
        <taxon>Pseudomonadati</taxon>
        <taxon>Pseudomonadota</taxon>
        <taxon>Betaproteobacteria</taxon>
        <taxon>Burkholderiales</taxon>
        <taxon>Alcaligenaceae</taxon>
        <taxon>Achromobacter</taxon>
    </lineage>
</organism>
<feature type="transmembrane region" description="Helical" evidence="1">
    <location>
        <begin position="9"/>
        <end position="26"/>
    </location>
</feature>
<accession>A0A6S7BUG7</accession>
<keyword evidence="3" id="KW-1185">Reference proteome</keyword>
<dbReference type="AlphaFoldDB" id="A0A6S7BUG7"/>
<keyword evidence="1" id="KW-1133">Transmembrane helix</keyword>